<dbReference type="PANTHER" id="PTHR20531:SF1">
    <property type="entry name" value="N-ALPHA-ACETYLTRANSFERASE 40"/>
    <property type="match status" value="1"/>
</dbReference>
<keyword evidence="9" id="KW-0012">Acyltransferase</keyword>
<dbReference type="EMBL" id="OZ004257">
    <property type="protein sequence ID" value="CAK7907886.1"/>
    <property type="molecule type" value="Genomic_DNA"/>
</dbReference>
<evidence type="ECO:0000256" key="2">
    <source>
        <dbReference type="ARBA" id="ARBA00004496"/>
    </source>
</evidence>
<comment type="catalytic activity">
    <reaction evidence="11">
        <text>N-terminal L-seryl-[histone H4] + acetyl-CoA = N-terminal N(alpha)-acetyl-L-seryl-[histone H4] + CoA + H(+)</text>
        <dbReference type="Rhea" id="RHEA:50596"/>
        <dbReference type="Rhea" id="RHEA-COMP:12740"/>
        <dbReference type="Rhea" id="RHEA-COMP:12743"/>
        <dbReference type="ChEBI" id="CHEBI:15378"/>
        <dbReference type="ChEBI" id="CHEBI:57287"/>
        <dbReference type="ChEBI" id="CHEBI:57288"/>
        <dbReference type="ChEBI" id="CHEBI:64738"/>
        <dbReference type="ChEBI" id="CHEBI:83690"/>
        <dbReference type="EC" id="2.3.1.257"/>
    </reaction>
</comment>
<sequence>MTSSIASFESFDDTNPDCMDKVAELLSIRSIDLFHDITTPSRVLKVHVRPVHKIRSKVLNGCLNLVDQNLREHYIRNNGKDWKIDKKEEMSENGLVYVYYKDQETGALAAFMSYMLTYNDPESKDEKVLYLYEIHVSREYQSSKIGTTLIDNYHKLSQDLNNSNDILESDATSLTVFSDNLKALNWYKKMGYKYTKDSPRDKVLRKKVVKPPYYLLTRKNIDSNLT</sequence>
<feature type="domain" description="N-acetyltransferase" evidence="12">
    <location>
        <begin position="46"/>
        <end position="209"/>
    </location>
</feature>
<evidence type="ECO:0000256" key="1">
    <source>
        <dbReference type="ARBA" id="ARBA00004123"/>
    </source>
</evidence>
<evidence type="ECO:0000256" key="9">
    <source>
        <dbReference type="ARBA" id="ARBA00023315"/>
    </source>
</evidence>
<evidence type="ECO:0000256" key="4">
    <source>
        <dbReference type="ARBA" id="ARBA00012950"/>
    </source>
</evidence>
<dbReference type="InterPro" id="IPR000182">
    <property type="entry name" value="GNAT_dom"/>
</dbReference>
<proteinExistence type="inferred from homology"/>
<reference evidence="13 14" key="1">
    <citation type="submission" date="2024-01" db="EMBL/GenBank/DDBJ databases">
        <authorList>
            <consortium name="Genoscope - CEA"/>
            <person name="William W."/>
        </authorList>
    </citation>
    <scope>NUCLEOTIDE SEQUENCE [LARGE SCALE GENOMIC DNA]</scope>
    <source>
        <strain evidence="13 14">29B2s-10</strain>
    </source>
</reference>
<dbReference type="Gene3D" id="3.40.630.30">
    <property type="match status" value="1"/>
</dbReference>
<comment type="similarity">
    <text evidence="3">Belongs to the acetyltransferase family. NAA40 subfamily.</text>
</comment>
<keyword evidence="8" id="KW-0539">Nucleus</keyword>
<comment type="subcellular location">
    <subcellularLocation>
        <location evidence="2">Cytoplasm</location>
    </subcellularLocation>
    <subcellularLocation>
        <location evidence="1">Nucleus</location>
    </subcellularLocation>
</comment>
<dbReference type="PROSITE" id="PS51186">
    <property type="entry name" value="GNAT"/>
    <property type="match status" value="1"/>
</dbReference>
<dbReference type="Pfam" id="PF00583">
    <property type="entry name" value="Acetyltransf_1"/>
    <property type="match status" value="1"/>
</dbReference>
<evidence type="ECO:0000256" key="10">
    <source>
        <dbReference type="ARBA" id="ARBA00047821"/>
    </source>
</evidence>
<dbReference type="InterPro" id="IPR016181">
    <property type="entry name" value="Acyl_CoA_acyltransferase"/>
</dbReference>
<protein>
    <recommendedName>
        <fullName evidence="5">N-alpha-acetyltransferase 40</fullName>
        <ecNumber evidence="4">2.3.1.257</ecNumber>
    </recommendedName>
</protein>
<dbReference type="EC" id="2.3.1.257" evidence="4"/>
<keyword evidence="14" id="KW-1185">Reference proteome</keyword>
<dbReference type="InterPro" id="IPR039949">
    <property type="entry name" value="NAA40"/>
</dbReference>
<dbReference type="Proteomes" id="UP001497600">
    <property type="component" value="Chromosome E"/>
</dbReference>
<comment type="catalytic activity">
    <reaction evidence="10">
        <text>N-terminal L-seryl-[histone H2A] + acetyl-CoA = N-terminal N(alpha)-acetyl-L-seryl-[histone H2A] + CoA + H(+)</text>
        <dbReference type="Rhea" id="RHEA:50600"/>
        <dbReference type="Rhea" id="RHEA-COMP:12742"/>
        <dbReference type="Rhea" id="RHEA-COMP:12744"/>
        <dbReference type="ChEBI" id="CHEBI:15378"/>
        <dbReference type="ChEBI" id="CHEBI:57287"/>
        <dbReference type="ChEBI" id="CHEBI:57288"/>
        <dbReference type="ChEBI" id="CHEBI:64738"/>
        <dbReference type="ChEBI" id="CHEBI:83690"/>
        <dbReference type="EC" id="2.3.1.257"/>
    </reaction>
</comment>
<organism evidence="13 14">
    <name type="scientific">[Candida] anglica</name>
    <dbReference type="NCBI Taxonomy" id="148631"/>
    <lineage>
        <taxon>Eukaryota</taxon>
        <taxon>Fungi</taxon>
        <taxon>Dikarya</taxon>
        <taxon>Ascomycota</taxon>
        <taxon>Saccharomycotina</taxon>
        <taxon>Pichiomycetes</taxon>
        <taxon>Debaryomycetaceae</taxon>
        <taxon>Kurtzmaniella</taxon>
    </lineage>
</organism>
<gene>
    <name evidence="13" type="ORF">CAAN4_E07514</name>
</gene>
<evidence type="ECO:0000313" key="13">
    <source>
        <dbReference type="EMBL" id="CAK7907886.1"/>
    </source>
</evidence>
<evidence type="ECO:0000256" key="7">
    <source>
        <dbReference type="ARBA" id="ARBA00022679"/>
    </source>
</evidence>
<dbReference type="PANTHER" id="PTHR20531">
    <property type="entry name" value="N-ALPHA-ACETYLTRANSFERASE 40"/>
    <property type="match status" value="1"/>
</dbReference>
<evidence type="ECO:0000256" key="6">
    <source>
        <dbReference type="ARBA" id="ARBA00022490"/>
    </source>
</evidence>
<accession>A0ABP0ECQ1</accession>
<evidence type="ECO:0000256" key="3">
    <source>
        <dbReference type="ARBA" id="ARBA00008870"/>
    </source>
</evidence>
<evidence type="ECO:0000259" key="12">
    <source>
        <dbReference type="PROSITE" id="PS51186"/>
    </source>
</evidence>
<evidence type="ECO:0000256" key="8">
    <source>
        <dbReference type="ARBA" id="ARBA00023242"/>
    </source>
</evidence>
<name>A0ABP0ECQ1_9ASCO</name>
<evidence type="ECO:0000313" key="14">
    <source>
        <dbReference type="Proteomes" id="UP001497600"/>
    </source>
</evidence>
<evidence type="ECO:0000256" key="5">
    <source>
        <dbReference type="ARBA" id="ARBA00015043"/>
    </source>
</evidence>
<evidence type="ECO:0000256" key="11">
    <source>
        <dbReference type="ARBA" id="ARBA00049524"/>
    </source>
</evidence>
<keyword evidence="6" id="KW-0963">Cytoplasm</keyword>
<keyword evidence="7" id="KW-0808">Transferase</keyword>
<dbReference type="SUPFAM" id="SSF55729">
    <property type="entry name" value="Acyl-CoA N-acyltransferases (Nat)"/>
    <property type="match status" value="1"/>
</dbReference>